<keyword evidence="8" id="KW-1185">Reference proteome</keyword>
<gene>
    <name evidence="7" type="ORF">GO608_06665</name>
</gene>
<feature type="region of interest" description="Disordered" evidence="4">
    <location>
        <begin position="154"/>
        <end position="207"/>
    </location>
</feature>
<keyword evidence="5" id="KW-0472">Membrane</keyword>
<feature type="transmembrane region" description="Helical" evidence="5">
    <location>
        <begin position="109"/>
        <end position="127"/>
    </location>
</feature>
<keyword evidence="1" id="KW-0479">Metal-binding</keyword>
<dbReference type="EMBL" id="WTVH01000009">
    <property type="protein sequence ID" value="NMF93007.1"/>
    <property type="molecule type" value="Genomic_DNA"/>
</dbReference>
<feature type="domain" description="RanBP2-type" evidence="6">
    <location>
        <begin position="2"/>
        <end position="26"/>
    </location>
</feature>
<feature type="compositionally biased region" description="Low complexity" evidence="4">
    <location>
        <begin position="177"/>
        <end position="202"/>
    </location>
</feature>
<sequence length="223" mass="22285">MDTLQCSFCSHENPASAKFCNACGSLLNLQLCKHCGAIDHASATTCYKCGASFASGDEPSVPPEATDDEAADTTMNPGFAHEPGPPEAASSAKPAGAPGDPLSSPWTRALALVIFVIGAVILYRIYLSGDATTSVAQDAASPSIPAVDATLRAVPPSSAPADEVDAVPVTPAPVPPEASANEEALAAEPAAPAAATEPSAPADDARAQPYSCTPAVAALGLCN</sequence>
<protein>
    <recommendedName>
        <fullName evidence="6">RanBP2-type domain-containing protein</fullName>
    </recommendedName>
</protein>
<evidence type="ECO:0000256" key="2">
    <source>
        <dbReference type="ARBA" id="ARBA00022771"/>
    </source>
</evidence>
<evidence type="ECO:0000256" key="1">
    <source>
        <dbReference type="ARBA" id="ARBA00022723"/>
    </source>
</evidence>
<dbReference type="Pfam" id="PF12773">
    <property type="entry name" value="DZR"/>
    <property type="match status" value="1"/>
</dbReference>
<feature type="domain" description="RanBP2-type" evidence="6">
    <location>
        <begin position="28"/>
        <end position="52"/>
    </location>
</feature>
<evidence type="ECO:0000256" key="5">
    <source>
        <dbReference type="SAM" id="Phobius"/>
    </source>
</evidence>
<keyword evidence="3" id="KW-0862">Zinc</keyword>
<dbReference type="InterPro" id="IPR001876">
    <property type="entry name" value="Znf_RanBP2"/>
</dbReference>
<dbReference type="Proteomes" id="UP000601990">
    <property type="component" value="Unassembled WGS sequence"/>
</dbReference>
<keyword evidence="5" id="KW-1133">Transmembrane helix</keyword>
<accession>A0ABX1MYD4</accession>
<evidence type="ECO:0000313" key="8">
    <source>
        <dbReference type="Proteomes" id="UP000601990"/>
    </source>
</evidence>
<evidence type="ECO:0000313" key="7">
    <source>
        <dbReference type="EMBL" id="NMF93007.1"/>
    </source>
</evidence>
<comment type="caution">
    <text evidence="7">The sequence shown here is derived from an EMBL/GenBank/DDBJ whole genome shotgun (WGS) entry which is preliminary data.</text>
</comment>
<feature type="region of interest" description="Disordered" evidence="4">
    <location>
        <begin position="55"/>
        <end position="101"/>
    </location>
</feature>
<proteinExistence type="predicted"/>
<name>A0ABX1MYD4_9RHOO</name>
<feature type="compositionally biased region" description="Low complexity" evidence="4">
    <location>
        <begin position="87"/>
        <end position="101"/>
    </location>
</feature>
<evidence type="ECO:0000256" key="3">
    <source>
        <dbReference type="ARBA" id="ARBA00022833"/>
    </source>
</evidence>
<evidence type="ECO:0000259" key="6">
    <source>
        <dbReference type="SMART" id="SM00547"/>
    </source>
</evidence>
<evidence type="ECO:0000256" key="4">
    <source>
        <dbReference type="SAM" id="MobiDB-lite"/>
    </source>
</evidence>
<organism evidence="7 8">
    <name type="scientific">Aromatoleum buckelii</name>
    <dbReference type="NCBI Taxonomy" id="200254"/>
    <lineage>
        <taxon>Bacteria</taxon>
        <taxon>Pseudomonadati</taxon>
        <taxon>Pseudomonadota</taxon>
        <taxon>Betaproteobacteria</taxon>
        <taxon>Rhodocyclales</taxon>
        <taxon>Rhodocyclaceae</taxon>
        <taxon>Aromatoleum</taxon>
    </lineage>
</organism>
<dbReference type="RefSeq" id="WP_169198294.1">
    <property type="nucleotide sequence ID" value="NZ_WTVH02000008.1"/>
</dbReference>
<keyword evidence="2" id="KW-0863">Zinc-finger</keyword>
<dbReference type="InterPro" id="IPR025874">
    <property type="entry name" value="DZR"/>
</dbReference>
<keyword evidence="5" id="KW-0812">Transmembrane</keyword>
<reference evidence="7" key="1">
    <citation type="submission" date="2019-12" db="EMBL/GenBank/DDBJ databases">
        <title>Comparative genomics gives insights into the taxonomy of the Azoarcus-Aromatoleum group and reveals separate origins of nif in the plant-associated Azoarcus and non-plant-associated Aromatoleum sub-groups.</title>
        <authorList>
            <person name="Lafos M."/>
            <person name="Maluk M."/>
            <person name="Batista M."/>
            <person name="Junghare M."/>
            <person name="Carmona M."/>
            <person name="Faoro H."/>
            <person name="Cruz L.M."/>
            <person name="Battistoni F."/>
            <person name="De Souza E."/>
            <person name="Pedrosa F."/>
            <person name="Chen W.-M."/>
            <person name="Poole P.S."/>
            <person name="Dixon R.A."/>
            <person name="James E.K."/>
        </authorList>
    </citation>
    <scope>NUCLEOTIDE SEQUENCE</scope>
    <source>
        <strain evidence="7">U120</strain>
    </source>
</reference>
<dbReference type="SMART" id="SM00547">
    <property type="entry name" value="ZnF_RBZ"/>
    <property type="match status" value="2"/>
</dbReference>